<evidence type="ECO:0000313" key="2">
    <source>
        <dbReference type="Proteomes" id="UP001451303"/>
    </source>
</evidence>
<gene>
    <name evidence="1" type="ORF">QR685DRAFT_442283</name>
</gene>
<dbReference type="Proteomes" id="UP001451303">
    <property type="component" value="Unassembled WGS sequence"/>
</dbReference>
<proteinExistence type="predicted"/>
<feature type="non-terminal residue" evidence="1">
    <location>
        <position position="1"/>
    </location>
</feature>
<sequence>RAMLRALKRRNFASKNGIYNFRCHQLNRPSFLVGVRTCKFWVRAERLTLINGDS</sequence>
<organism evidence="1 2">
    <name type="scientific">Neurospora intermedia</name>
    <dbReference type="NCBI Taxonomy" id="5142"/>
    <lineage>
        <taxon>Eukaryota</taxon>
        <taxon>Fungi</taxon>
        <taxon>Dikarya</taxon>
        <taxon>Ascomycota</taxon>
        <taxon>Pezizomycotina</taxon>
        <taxon>Sordariomycetes</taxon>
        <taxon>Sordariomycetidae</taxon>
        <taxon>Sordariales</taxon>
        <taxon>Sordariaceae</taxon>
        <taxon>Neurospora</taxon>
    </lineage>
</organism>
<keyword evidence="2" id="KW-1185">Reference proteome</keyword>
<evidence type="ECO:0000313" key="1">
    <source>
        <dbReference type="EMBL" id="KAL0470380.1"/>
    </source>
</evidence>
<reference evidence="1 2" key="1">
    <citation type="submission" date="2023-09" db="EMBL/GenBank/DDBJ databases">
        <title>Multi-omics analysis of a traditional fermented food reveals byproduct-associated fungal strains for waste-to-food upcycling.</title>
        <authorList>
            <consortium name="Lawrence Berkeley National Laboratory"/>
            <person name="Rekdal V.M."/>
            <person name="Villalobos-Escobedo J.M."/>
            <person name="Rodriguez-Valeron N."/>
            <person name="Garcia M.O."/>
            <person name="Vasquez D.P."/>
            <person name="Damayanti I."/>
            <person name="Sorensen P.M."/>
            <person name="Baidoo E.E."/>
            <person name="De Carvalho A.C."/>
            <person name="Riley R."/>
            <person name="Lipzen A."/>
            <person name="He G."/>
            <person name="Yan M."/>
            <person name="Haridas S."/>
            <person name="Daum C."/>
            <person name="Yoshinaga Y."/>
            <person name="Ng V."/>
            <person name="Grigoriev I.V."/>
            <person name="Munk R."/>
            <person name="Nuraida L."/>
            <person name="Wijaya C.H."/>
            <person name="Morales P.-C."/>
            <person name="Keasling J.D."/>
        </authorList>
    </citation>
    <scope>NUCLEOTIDE SEQUENCE [LARGE SCALE GENOMIC DNA]</scope>
    <source>
        <strain evidence="1 2">FGSC 2613</strain>
    </source>
</reference>
<comment type="caution">
    <text evidence="1">The sequence shown here is derived from an EMBL/GenBank/DDBJ whole genome shotgun (WGS) entry which is preliminary data.</text>
</comment>
<protein>
    <submittedName>
        <fullName evidence="1">Uncharacterized protein</fullName>
    </submittedName>
</protein>
<name>A0ABR3DCI5_NEUIN</name>
<accession>A0ABR3DCI5</accession>
<dbReference type="EMBL" id="JAVLET010000004">
    <property type="protein sequence ID" value="KAL0470380.1"/>
    <property type="molecule type" value="Genomic_DNA"/>
</dbReference>